<comment type="caution">
    <text evidence="7">The sequence shown here is derived from an EMBL/GenBank/DDBJ whole genome shotgun (WGS) entry which is preliminary data.</text>
</comment>
<organism evidence="7 8">
    <name type="scientific">Cryoendolithus antarcticus</name>
    <dbReference type="NCBI Taxonomy" id="1507870"/>
    <lineage>
        <taxon>Eukaryota</taxon>
        <taxon>Fungi</taxon>
        <taxon>Dikarya</taxon>
        <taxon>Ascomycota</taxon>
        <taxon>Pezizomycotina</taxon>
        <taxon>Dothideomycetes</taxon>
        <taxon>Dothideomycetidae</taxon>
        <taxon>Cladosporiales</taxon>
        <taxon>Cladosporiaceae</taxon>
        <taxon>Cryoendolithus</taxon>
    </lineage>
</organism>
<dbReference type="GO" id="GO:0016787">
    <property type="term" value="F:hydrolase activity"/>
    <property type="evidence" value="ECO:0007669"/>
    <property type="project" value="UniProtKB-KW"/>
</dbReference>
<protein>
    <submittedName>
        <fullName evidence="7">Uncharacterized protein</fullName>
    </submittedName>
</protein>
<dbReference type="InterPro" id="IPR007502">
    <property type="entry name" value="Helicase-assoc_dom"/>
</dbReference>
<feature type="domain" description="Helicase C-terminal" evidence="6">
    <location>
        <begin position="230"/>
        <end position="427"/>
    </location>
</feature>
<dbReference type="Pfam" id="PF00271">
    <property type="entry name" value="Helicase_C"/>
    <property type="match status" value="1"/>
</dbReference>
<evidence type="ECO:0000313" key="8">
    <source>
        <dbReference type="Proteomes" id="UP000192596"/>
    </source>
</evidence>
<dbReference type="STRING" id="1507870.A0A1V8T3F5"/>
<dbReference type="SUPFAM" id="SSF52540">
    <property type="entry name" value="P-loop containing nucleoside triphosphate hydrolases"/>
    <property type="match status" value="1"/>
</dbReference>
<keyword evidence="1" id="KW-0547">Nucleotide-binding</keyword>
<dbReference type="PROSITE" id="PS51194">
    <property type="entry name" value="HELICASE_CTER"/>
    <property type="match status" value="1"/>
</dbReference>
<keyword evidence="4" id="KW-0067">ATP-binding</keyword>
<evidence type="ECO:0000256" key="3">
    <source>
        <dbReference type="ARBA" id="ARBA00022806"/>
    </source>
</evidence>
<dbReference type="GO" id="GO:0004386">
    <property type="term" value="F:helicase activity"/>
    <property type="evidence" value="ECO:0007669"/>
    <property type="project" value="UniProtKB-KW"/>
</dbReference>
<dbReference type="Gene3D" id="1.20.120.1080">
    <property type="match status" value="1"/>
</dbReference>
<dbReference type="AlphaFoldDB" id="A0A1V8T3F5"/>
<evidence type="ECO:0000313" key="7">
    <source>
        <dbReference type="EMBL" id="OQO05870.1"/>
    </source>
</evidence>
<dbReference type="Pfam" id="PF00270">
    <property type="entry name" value="DEAD"/>
    <property type="match status" value="1"/>
</dbReference>
<dbReference type="SMART" id="SM00487">
    <property type="entry name" value="DEXDc"/>
    <property type="match status" value="1"/>
</dbReference>
<evidence type="ECO:0000259" key="5">
    <source>
        <dbReference type="PROSITE" id="PS51192"/>
    </source>
</evidence>
<dbReference type="Proteomes" id="UP000192596">
    <property type="component" value="Unassembled WGS sequence"/>
</dbReference>
<keyword evidence="3" id="KW-0347">Helicase</keyword>
<evidence type="ECO:0000259" key="6">
    <source>
        <dbReference type="PROSITE" id="PS51194"/>
    </source>
</evidence>
<dbReference type="Gene3D" id="3.40.50.300">
    <property type="entry name" value="P-loop containing nucleotide triphosphate hydrolases"/>
    <property type="match status" value="2"/>
</dbReference>
<gene>
    <name evidence="7" type="ORF">B0A48_09965</name>
</gene>
<dbReference type="InParanoid" id="A0A1V8T3F5"/>
<dbReference type="CDD" id="cd18791">
    <property type="entry name" value="SF2_C_RHA"/>
    <property type="match status" value="1"/>
</dbReference>
<dbReference type="PANTHER" id="PTHR18934:SF99">
    <property type="entry name" value="ATP-DEPENDENT RNA HELICASE DHX37-RELATED"/>
    <property type="match status" value="1"/>
</dbReference>
<keyword evidence="8" id="KW-1185">Reference proteome</keyword>
<dbReference type="PANTHER" id="PTHR18934">
    <property type="entry name" value="ATP-DEPENDENT RNA HELICASE"/>
    <property type="match status" value="1"/>
</dbReference>
<sequence>MSSSDLSAGLPGPKTNAFKHGQPFSDNYWIQLRKAQDLPVTKSLQHLREVLLKKQIMILVSETGSGKTTQVPKAFLNDLPPGQKIALTQNRRITADSIAYRLAELLDVSLPGVIGLCRRGLYLSDGTTLLQVVTDGALFVQAKTDPLLSAYYIIVIDEAHQHTISTDLLLGHLRWVVKQRGNLKVIIMSATIDSARFQSFFSGSVGEKVQGRQFDVAIKYLKKRPEGDKAVQEVIIKTILQAHRTERPGNILVFVPGVGMVNGIIYNIRKMLKGHAHQRPFFQPHEAGELELWPLYGSLPSEDQDRAIMSQAPPPRYGRPGRKVIIATNIAETSITFSRVSIVIDSGLVNAKIWNPETESWILQPQLASEAVASQRAGRAGRTRNGVCYRMCTQKDFVERTSLHSVPAIQNGDMVTECLDLLVLRHNPIDFEYMDPPAPETVGKALEILKAFGAIKTGKKTGLQVEPNGLKLSHLPCNMYNATLLLEGQHFGCQDEALSLVAMLESIDGDDVFLPTKTEEQGRKQNEGKIFFRQDRGDHIMYLNMYLSWRNESRLGTADAFLRERVLKGSVLRAADALRKQLLKVLMDKCGWKDTAVGLTNSKFYTRVLCALANANRLRIAMRDPSDERDQTWRTMRTDLPCSLYQGSCQPDLKEQWIVYNENYAGGQLRLVTPIPLDIILWASPRGPGERNLTDSDFVTNALVERMMVMTKLPESLLRTSMPSLTTPSAPSE</sequence>
<name>A0A1V8T3F5_9PEZI</name>
<proteinExistence type="predicted"/>
<dbReference type="SMART" id="SM00847">
    <property type="entry name" value="HA2"/>
    <property type="match status" value="1"/>
</dbReference>
<dbReference type="EMBL" id="NAJO01000018">
    <property type="protein sequence ID" value="OQO05870.1"/>
    <property type="molecule type" value="Genomic_DNA"/>
</dbReference>
<feature type="domain" description="Helicase ATP-binding" evidence="5">
    <location>
        <begin position="48"/>
        <end position="210"/>
    </location>
</feature>
<evidence type="ECO:0000256" key="1">
    <source>
        <dbReference type="ARBA" id="ARBA00022741"/>
    </source>
</evidence>
<dbReference type="InterPro" id="IPR001650">
    <property type="entry name" value="Helicase_C-like"/>
</dbReference>
<evidence type="ECO:0000256" key="4">
    <source>
        <dbReference type="ARBA" id="ARBA00022840"/>
    </source>
</evidence>
<dbReference type="SMART" id="SM00490">
    <property type="entry name" value="HELICc"/>
    <property type="match status" value="1"/>
</dbReference>
<accession>A0A1V8T3F5</accession>
<dbReference type="OrthoDB" id="3752560at2759"/>
<dbReference type="GO" id="GO:0005524">
    <property type="term" value="F:ATP binding"/>
    <property type="evidence" value="ECO:0007669"/>
    <property type="project" value="UniProtKB-KW"/>
</dbReference>
<dbReference type="GO" id="GO:0003723">
    <property type="term" value="F:RNA binding"/>
    <property type="evidence" value="ECO:0007669"/>
    <property type="project" value="TreeGrafter"/>
</dbReference>
<dbReference type="PROSITE" id="PS51192">
    <property type="entry name" value="HELICASE_ATP_BIND_1"/>
    <property type="match status" value="1"/>
</dbReference>
<dbReference type="Pfam" id="PF21010">
    <property type="entry name" value="HA2_C"/>
    <property type="match status" value="1"/>
</dbReference>
<dbReference type="InterPro" id="IPR014001">
    <property type="entry name" value="Helicase_ATP-bd"/>
</dbReference>
<keyword evidence="2" id="KW-0378">Hydrolase</keyword>
<evidence type="ECO:0000256" key="2">
    <source>
        <dbReference type="ARBA" id="ARBA00022801"/>
    </source>
</evidence>
<reference evidence="8" key="1">
    <citation type="submission" date="2017-03" db="EMBL/GenBank/DDBJ databases">
        <title>Genomes of endolithic fungi from Antarctica.</title>
        <authorList>
            <person name="Coleine C."/>
            <person name="Masonjones S."/>
            <person name="Stajich J.E."/>
        </authorList>
    </citation>
    <scope>NUCLEOTIDE SEQUENCE [LARGE SCALE GENOMIC DNA]</scope>
    <source>
        <strain evidence="8">CCFEE 5527</strain>
    </source>
</reference>
<dbReference type="InterPro" id="IPR027417">
    <property type="entry name" value="P-loop_NTPase"/>
</dbReference>
<dbReference type="InterPro" id="IPR011545">
    <property type="entry name" value="DEAD/DEAH_box_helicase_dom"/>
</dbReference>